<name>A0A3B1AKW6_9ZZZZ</name>
<keyword evidence="2" id="KW-0813">Transport</keyword>
<feature type="domain" description="NADH:ubiquinone oxidoreductase 30kDa subunit" evidence="3">
    <location>
        <begin position="33"/>
        <end position="159"/>
    </location>
</feature>
<keyword evidence="4" id="KW-0830">Ubiquinone</keyword>
<protein>
    <submittedName>
        <fullName evidence="4">NADH-ubiquinone oxidoreductase chain C</fullName>
        <ecNumber evidence="4">1.6.5.3</ecNumber>
    </submittedName>
</protein>
<dbReference type="NCBIfam" id="NF004730">
    <property type="entry name" value="PRK06074.1-1"/>
    <property type="match status" value="1"/>
</dbReference>
<organism evidence="4">
    <name type="scientific">hydrothermal vent metagenome</name>
    <dbReference type="NCBI Taxonomy" id="652676"/>
    <lineage>
        <taxon>unclassified sequences</taxon>
        <taxon>metagenomes</taxon>
        <taxon>ecological metagenomes</taxon>
    </lineage>
</organism>
<proteinExistence type="inferred from homology"/>
<keyword evidence="4" id="KW-0560">Oxidoreductase</keyword>
<evidence type="ECO:0000259" key="3">
    <source>
        <dbReference type="Pfam" id="PF00329"/>
    </source>
</evidence>
<dbReference type="PANTHER" id="PTHR10884">
    <property type="entry name" value="NADH DEHYDROGENASE UBIQUINONE IRON-SULFUR PROTEIN 3"/>
    <property type="match status" value="1"/>
</dbReference>
<comment type="similarity">
    <text evidence="1">Belongs to the complex I 30 kDa subunit family.</text>
</comment>
<dbReference type="NCBIfam" id="TIGR01961">
    <property type="entry name" value="NuoC_fam"/>
    <property type="match status" value="1"/>
</dbReference>
<reference evidence="4" key="1">
    <citation type="submission" date="2018-06" db="EMBL/GenBank/DDBJ databases">
        <authorList>
            <person name="Zhirakovskaya E."/>
        </authorList>
    </citation>
    <scope>NUCLEOTIDE SEQUENCE</scope>
</reference>
<dbReference type="PROSITE" id="PS00542">
    <property type="entry name" value="COMPLEX1_30K"/>
    <property type="match status" value="1"/>
</dbReference>
<evidence type="ECO:0000256" key="2">
    <source>
        <dbReference type="ARBA" id="ARBA00022448"/>
    </source>
</evidence>
<dbReference type="GO" id="GO:0008137">
    <property type="term" value="F:NADH dehydrogenase (ubiquinone) activity"/>
    <property type="evidence" value="ECO:0007669"/>
    <property type="project" value="InterPro"/>
</dbReference>
<dbReference type="PANTHER" id="PTHR10884:SF14">
    <property type="entry name" value="NADH DEHYDROGENASE [UBIQUINONE] IRON-SULFUR PROTEIN 3, MITOCHONDRIAL"/>
    <property type="match status" value="1"/>
</dbReference>
<dbReference type="EMBL" id="UOFS01000044">
    <property type="protein sequence ID" value="VAX00504.1"/>
    <property type="molecule type" value="Genomic_DNA"/>
</dbReference>
<sequence>MSEYYKNLTSLIRYELSDLVADVVCENDEVTVIVTKEKLLEVCTLLRDSASFACEQLIDVCGVDYLEYQDGTWSHPRFASVYHLLSIKNNHRIRVKTYLDEDSLIVDSVIGIWSCANWFEREAFDLYGILYDGHPDLRRILTDYGFVGHPFRKDFPLIGNVEMRYDEVKKRVVYEPVSIDARITQPKVIRDDHRYIDRLEEQE</sequence>
<accession>A0A3B1AKW6</accession>
<dbReference type="Gene3D" id="3.30.460.80">
    <property type="entry name" value="NADH:ubiquinone oxidoreductase, 30kDa subunit"/>
    <property type="match status" value="1"/>
</dbReference>
<dbReference type="InterPro" id="IPR020396">
    <property type="entry name" value="NADH_UbQ_OxRdtase_CS"/>
</dbReference>
<dbReference type="Pfam" id="PF00329">
    <property type="entry name" value="Complex1_30kDa"/>
    <property type="match status" value="1"/>
</dbReference>
<evidence type="ECO:0000313" key="4">
    <source>
        <dbReference type="EMBL" id="VAX00504.1"/>
    </source>
</evidence>
<evidence type="ECO:0000256" key="1">
    <source>
        <dbReference type="ARBA" id="ARBA00007569"/>
    </source>
</evidence>
<dbReference type="HAMAP" id="MF_01357">
    <property type="entry name" value="NDH1_NuoC"/>
    <property type="match status" value="1"/>
</dbReference>
<dbReference type="InterPro" id="IPR001268">
    <property type="entry name" value="NADH_UbQ_OxRdtase_30kDa_su"/>
</dbReference>
<dbReference type="EC" id="1.6.5.3" evidence="4"/>
<dbReference type="InterPro" id="IPR010218">
    <property type="entry name" value="NADH_DH_suC"/>
</dbReference>
<dbReference type="InterPro" id="IPR037232">
    <property type="entry name" value="NADH_quin_OxRdtase_su_C/D-like"/>
</dbReference>
<dbReference type="GO" id="GO:0016651">
    <property type="term" value="F:oxidoreductase activity, acting on NAD(P)H"/>
    <property type="evidence" value="ECO:0007669"/>
    <property type="project" value="InterPro"/>
</dbReference>
<dbReference type="AlphaFoldDB" id="A0A3B1AKW6"/>
<dbReference type="SUPFAM" id="SSF143243">
    <property type="entry name" value="Nqo5-like"/>
    <property type="match status" value="1"/>
</dbReference>
<gene>
    <name evidence="4" type="ORF">MNBD_GAMMA22-2956</name>
</gene>